<keyword evidence="2 5" id="KW-0863">Zinc-finger</keyword>
<dbReference type="PROSITE" id="PS50826">
    <property type="entry name" value="RUN"/>
    <property type="match status" value="1"/>
</dbReference>
<dbReference type="PANTHER" id="PTHR45956">
    <property type="entry name" value="RUN AND FYVE DOMAIN-CONTAINING PROTEIN 2-LIKE PROTEIN"/>
    <property type="match status" value="1"/>
</dbReference>
<evidence type="ECO:0000256" key="1">
    <source>
        <dbReference type="ARBA" id="ARBA00022723"/>
    </source>
</evidence>
<protein>
    <submittedName>
        <fullName evidence="10">FYVE-type domain-containing protein</fullName>
    </submittedName>
</protein>
<dbReference type="InterPro" id="IPR017455">
    <property type="entry name" value="Znf_FYVE-rel"/>
</dbReference>
<evidence type="ECO:0000256" key="3">
    <source>
        <dbReference type="ARBA" id="ARBA00022833"/>
    </source>
</evidence>
<dbReference type="InterPro" id="IPR037213">
    <property type="entry name" value="Run_dom_sf"/>
</dbReference>
<organism evidence="9 10">
    <name type="scientific">Parascaris univalens</name>
    <name type="common">Nematode worm</name>
    <dbReference type="NCBI Taxonomy" id="6257"/>
    <lineage>
        <taxon>Eukaryota</taxon>
        <taxon>Metazoa</taxon>
        <taxon>Ecdysozoa</taxon>
        <taxon>Nematoda</taxon>
        <taxon>Chromadorea</taxon>
        <taxon>Rhabditida</taxon>
        <taxon>Spirurina</taxon>
        <taxon>Ascaridomorpha</taxon>
        <taxon>Ascaridoidea</taxon>
        <taxon>Ascarididae</taxon>
        <taxon>Parascaris</taxon>
    </lineage>
</organism>
<dbReference type="CDD" id="cd15721">
    <property type="entry name" value="FYVE_RUFY1_like"/>
    <property type="match status" value="1"/>
</dbReference>
<dbReference type="GO" id="GO:0008270">
    <property type="term" value="F:zinc ion binding"/>
    <property type="evidence" value="ECO:0007669"/>
    <property type="project" value="UniProtKB-KW"/>
</dbReference>
<evidence type="ECO:0000256" key="5">
    <source>
        <dbReference type="PROSITE-ProRule" id="PRU00091"/>
    </source>
</evidence>
<dbReference type="SMART" id="SM00593">
    <property type="entry name" value="RUN"/>
    <property type="match status" value="1"/>
</dbReference>
<dbReference type="Pfam" id="PF01363">
    <property type="entry name" value="FYVE"/>
    <property type="match status" value="1"/>
</dbReference>
<feature type="coiled-coil region" evidence="6">
    <location>
        <begin position="253"/>
        <end position="287"/>
    </location>
</feature>
<name>A0A914ZY40_PARUN</name>
<dbReference type="SMART" id="SM00064">
    <property type="entry name" value="FYVE"/>
    <property type="match status" value="1"/>
</dbReference>
<evidence type="ECO:0000259" key="7">
    <source>
        <dbReference type="PROSITE" id="PS50178"/>
    </source>
</evidence>
<evidence type="ECO:0000256" key="6">
    <source>
        <dbReference type="SAM" id="Coils"/>
    </source>
</evidence>
<keyword evidence="9" id="KW-1185">Reference proteome</keyword>
<dbReference type="PROSITE" id="PS50178">
    <property type="entry name" value="ZF_FYVE"/>
    <property type="match status" value="1"/>
</dbReference>
<feature type="domain" description="RUN" evidence="8">
    <location>
        <begin position="66"/>
        <end position="202"/>
    </location>
</feature>
<accession>A0A914ZY40</accession>
<keyword evidence="1" id="KW-0479">Metal-binding</keyword>
<feature type="domain" description="FYVE-type" evidence="7">
    <location>
        <begin position="505"/>
        <end position="563"/>
    </location>
</feature>
<keyword evidence="4 6" id="KW-0175">Coiled coil</keyword>
<proteinExistence type="predicted"/>
<dbReference type="PANTHER" id="PTHR45956:SF6">
    <property type="entry name" value="RUN DOMAIN-CONTAINING PROTEIN"/>
    <property type="match status" value="1"/>
</dbReference>
<dbReference type="Gene3D" id="3.30.40.10">
    <property type="entry name" value="Zinc/RING finger domain, C3HC4 (zinc finger)"/>
    <property type="match status" value="1"/>
</dbReference>
<sequence length="579" mass="67176">YFVLSTHIITTAMNVLDMFGFETSTELSRTQKIHRENERSNLLVITRLVLRAFLEETMKLRHRMLESDTQQLADLFMMLEKVLWHGFKSSMHRMMIALRSPDAELWAYIGRIASTHPDMNECVRCIAQLENITTPIARIRALLRLAVMQKKLADYFNHIQSSKLLKECYEPWALIRQEEFVSLSGALVGLSVFDCNLLLDQDHLQEQPPSVDLAKYIRVPSIPLQKESDADDETSPESLKTVLDQKNYLEERNRYLEVSASDLRKKVDELEQEKSSAASVKESLSNADETLPVDNDLLHALTKEKDHLLQIASEKEDSIRMLKQQLSDTKRVNVDLYEKIRIAEEKCRQFEKELIIVKQHHTQEKEKLRRTIEALKSHNSERESEIERKADTSEMLRNELASKTDEYMHTLNVLSQKQEELSMANEKLSKLRRTNLELKEQVMRMPVLEQELADLRVNFEYTTRKLEDYEKALEELGGHLSESKLRMVELKEELLPLSDAQWEKDADVDNCKGCNVQFTVSRRKHHCRNCGSIYCNTCSDARVKLPSNARPARVCLTCYNLLRSRQNSTLTETSSLNSI</sequence>
<evidence type="ECO:0000256" key="2">
    <source>
        <dbReference type="ARBA" id="ARBA00022771"/>
    </source>
</evidence>
<dbReference type="InterPro" id="IPR000306">
    <property type="entry name" value="Znf_FYVE"/>
</dbReference>
<evidence type="ECO:0000313" key="9">
    <source>
        <dbReference type="Proteomes" id="UP000887569"/>
    </source>
</evidence>
<feature type="coiled-coil region" evidence="6">
    <location>
        <begin position="333"/>
        <end position="385"/>
    </location>
</feature>
<dbReference type="SUPFAM" id="SSF57903">
    <property type="entry name" value="FYVE/PHD zinc finger"/>
    <property type="match status" value="1"/>
</dbReference>
<evidence type="ECO:0000259" key="8">
    <source>
        <dbReference type="PROSITE" id="PS50826"/>
    </source>
</evidence>
<dbReference type="Gene3D" id="1.20.58.900">
    <property type="match status" value="1"/>
</dbReference>
<dbReference type="SUPFAM" id="SSF140741">
    <property type="entry name" value="RUN domain-like"/>
    <property type="match status" value="1"/>
</dbReference>
<dbReference type="InterPro" id="IPR013083">
    <property type="entry name" value="Znf_RING/FYVE/PHD"/>
</dbReference>
<dbReference type="InterPro" id="IPR004012">
    <property type="entry name" value="Run_dom"/>
</dbReference>
<dbReference type="InterPro" id="IPR047335">
    <property type="entry name" value="RUFY1-3"/>
</dbReference>
<feature type="coiled-coil region" evidence="6">
    <location>
        <begin position="414"/>
        <end position="441"/>
    </location>
</feature>
<dbReference type="GO" id="GO:0005737">
    <property type="term" value="C:cytoplasm"/>
    <property type="evidence" value="ECO:0007669"/>
    <property type="project" value="TreeGrafter"/>
</dbReference>
<dbReference type="CDD" id="cd17681">
    <property type="entry name" value="RUN_RUFY1_like"/>
    <property type="match status" value="1"/>
</dbReference>
<dbReference type="AlphaFoldDB" id="A0A914ZY40"/>
<keyword evidence="3" id="KW-0862">Zinc</keyword>
<reference evidence="10" key="1">
    <citation type="submission" date="2022-11" db="UniProtKB">
        <authorList>
            <consortium name="WormBaseParasite"/>
        </authorList>
    </citation>
    <scope>IDENTIFICATION</scope>
</reference>
<evidence type="ECO:0000313" key="10">
    <source>
        <dbReference type="WBParaSite" id="PgB18_g039_t05"/>
    </source>
</evidence>
<dbReference type="Proteomes" id="UP000887569">
    <property type="component" value="Unplaced"/>
</dbReference>
<dbReference type="Pfam" id="PF02759">
    <property type="entry name" value="RUN"/>
    <property type="match status" value="1"/>
</dbReference>
<dbReference type="WBParaSite" id="PgB18_g039_t05">
    <property type="protein sequence ID" value="PgB18_g039_t05"/>
    <property type="gene ID" value="PgB18_g039"/>
</dbReference>
<evidence type="ECO:0000256" key="4">
    <source>
        <dbReference type="ARBA" id="ARBA00023054"/>
    </source>
</evidence>
<dbReference type="InterPro" id="IPR011011">
    <property type="entry name" value="Znf_FYVE_PHD"/>
</dbReference>